<protein>
    <submittedName>
        <fullName evidence="1">Uncharacterized protein</fullName>
    </submittedName>
</protein>
<dbReference type="OrthoDB" id="5106259at2759"/>
<dbReference type="Proteomes" id="UP000054481">
    <property type="component" value="Unassembled WGS sequence"/>
</dbReference>
<name>A0A0F7ZS32_9HYPO</name>
<keyword evidence="2" id="KW-1185">Reference proteome</keyword>
<dbReference type="EMBL" id="KQ030613">
    <property type="protein sequence ID" value="KJZ70658.1"/>
    <property type="molecule type" value="Genomic_DNA"/>
</dbReference>
<gene>
    <name evidence="1" type="ORF">HIM_09931</name>
</gene>
<proteinExistence type="predicted"/>
<organism evidence="1 2">
    <name type="scientific">Hirsutella minnesotensis 3608</name>
    <dbReference type="NCBI Taxonomy" id="1043627"/>
    <lineage>
        <taxon>Eukaryota</taxon>
        <taxon>Fungi</taxon>
        <taxon>Dikarya</taxon>
        <taxon>Ascomycota</taxon>
        <taxon>Pezizomycotina</taxon>
        <taxon>Sordariomycetes</taxon>
        <taxon>Hypocreomycetidae</taxon>
        <taxon>Hypocreales</taxon>
        <taxon>Ophiocordycipitaceae</taxon>
        <taxon>Hirsutella</taxon>
    </lineage>
</organism>
<dbReference type="AlphaFoldDB" id="A0A0F7ZS32"/>
<accession>A0A0F7ZS32</accession>
<reference evidence="1 2" key="1">
    <citation type="journal article" date="2014" name="Genome Biol. Evol.">
        <title>Comparative genomics and transcriptomics analyses reveal divergent lifestyle features of nematode endoparasitic fungus Hirsutella minnesotensis.</title>
        <authorList>
            <person name="Lai Y."/>
            <person name="Liu K."/>
            <person name="Zhang X."/>
            <person name="Zhang X."/>
            <person name="Li K."/>
            <person name="Wang N."/>
            <person name="Shu C."/>
            <person name="Wu Y."/>
            <person name="Wang C."/>
            <person name="Bushley K.E."/>
            <person name="Xiang M."/>
            <person name="Liu X."/>
        </authorList>
    </citation>
    <scope>NUCLEOTIDE SEQUENCE [LARGE SCALE GENOMIC DNA]</scope>
    <source>
        <strain evidence="1 2">3608</strain>
    </source>
</reference>
<evidence type="ECO:0000313" key="1">
    <source>
        <dbReference type="EMBL" id="KJZ70658.1"/>
    </source>
</evidence>
<sequence length="256" mass="27734">MDVSTTTGTDAGPATSTAKKASGAAESVTAHAPLQLLLCHDCELAIKPGARAVRSHFRRRHRMKGAELKETVASAVSSGTDTPPPTGLMAEDPGPDGFDVEPGEDLNALDQAVFRCFVSSLMQKLPGDPFDNPLLHFATVLGPGKDGEGWIAAYSHTRFLAGFIWCGRVMLLEHFFQDDTYDPETGVGGGDDEDDGGIDADYGGDDDYYEGVDRREARFAAICGFQEAHREWLASGSYTPFSTIIRWMTYGRGYRQ</sequence>
<evidence type="ECO:0000313" key="2">
    <source>
        <dbReference type="Proteomes" id="UP000054481"/>
    </source>
</evidence>